<gene>
    <name evidence="1" type="ORF">TNCV_1066421</name>
</gene>
<evidence type="ECO:0000313" key="1">
    <source>
        <dbReference type="EMBL" id="GFX88226.1"/>
    </source>
</evidence>
<keyword evidence="2" id="KW-1185">Reference proteome</keyword>
<organism evidence="1 2">
    <name type="scientific">Trichonephila clavipes</name>
    <name type="common">Golden silk orbweaver</name>
    <name type="synonym">Nephila clavipes</name>
    <dbReference type="NCBI Taxonomy" id="2585209"/>
    <lineage>
        <taxon>Eukaryota</taxon>
        <taxon>Metazoa</taxon>
        <taxon>Ecdysozoa</taxon>
        <taxon>Arthropoda</taxon>
        <taxon>Chelicerata</taxon>
        <taxon>Arachnida</taxon>
        <taxon>Araneae</taxon>
        <taxon>Araneomorphae</taxon>
        <taxon>Entelegynae</taxon>
        <taxon>Araneoidea</taxon>
        <taxon>Nephilidae</taxon>
        <taxon>Trichonephila</taxon>
    </lineage>
</organism>
<name>A0A8X6R4F3_TRICX</name>
<comment type="caution">
    <text evidence="1">The sequence shown here is derived from an EMBL/GenBank/DDBJ whole genome shotgun (WGS) entry which is preliminary data.</text>
</comment>
<protein>
    <submittedName>
        <fullName evidence="1">Uncharacterized protein</fullName>
    </submittedName>
</protein>
<sequence length="107" mass="11885">MSKDFIQNLYASMPDSIASCFCARVGPTGFIVDDYTIEDAPVCDEESSMAAALVSELIVDAAANNFELLVQKPVVLQTTPILNSEFMMWLYAHSRPCWKHALLLHCL</sequence>
<accession>A0A8X6R4F3</accession>
<dbReference type="AlphaFoldDB" id="A0A8X6R4F3"/>
<dbReference type="Proteomes" id="UP000887159">
    <property type="component" value="Unassembled WGS sequence"/>
</dbReference>
<reference evidence="1" key="1">
    <citation type="submission" date="2020-08" db="EMBL/GenBank/DDBJ databases">
        <title>Multicomponent nature underlies the extraordinary mechanical properties of spider dragline silk.</title>
        <authorList>
            <person name="Kono N."/>
            <person name="Nakamura H."/>
            <person name="Mori M."/>
            <person name="Yoshida Y."/>
            <person name="Ohtoshi R."/>
            <person name="Malay A.D."/>
            <person name="Moran D.A.P."/>
            <person name="Tomita M."/>
            <person name="Numata K."/>
            <person name="Arakawa K."/>
        </authorList>
    </citation>
    <scope>NUCLEOTIDE SEQUENCE</scope>
</reference>
<evidence type="ECO:0000313" key="2">
    <source>
        <dbReference type="Proteomes" id="UP000887159"/>
    </source>
</evidence>
<dbReference type="EMBL" id="BMAU01021050">
    <property type="protein sequence ID" value="GFX88226.1"/>
    <property type="molecule type" value="Genomic_DNA"/>
</dbReference>
<proteinExistence type="predicted"/>